<evidence type="ECO:0000259" key="4">
    <source>
        <dbReference type="PROSITE" id="PS01124"/>
    </source>
</evidence>
<dbReference type="Gene3D" id="1.10.10.60">
    <property type="entry name" value="Homeodomain-like"/>
    <property type="match status" value="1"/>
</dbReference>
<dbReference type="AlphaFoldDB" id="A0A919K604"/>
<dbReference type="SUPFAM" id="SSF46689">
    <property type="entry name" value="Homeodomain-like"/>
    <property type="match status" value="1"/>
</dbReference>
<evidence type="ECO:0000256" key="1">
    <source>
        <dbReference type="ARBA" id="ARBA00023015"/>
    </source>
</evidence>
<organism evidence="5 6">
    <name type="scientific">Paractinoplanes rishiriensis</name>
    <dbReference type="NCBI Taxonomy" id="1050105"/>
    <lineage>
        <taxon>Bacteria</taxon>
        <taxon>Bacillati</taxon>
        <taxon>Actinomycetota</taxon>
        <taxon>Actinomycetes</taxon>
        <taxon>Micromonosporales</taxon>
        <taxon>Micromonosporaceae</taxon>
        <taxon>Paractinoplanes</taxon>
    </lineage>
</organism>
<accession>A0A919K604</accession>
<proteinExistence type="predicted"/>
<keyword evidence="6" id="KW-1185">Reference proteome</keyword>
<dbReference type="InterPro" id="IPR018060">
    <property type="entry name" value="HTH_AraC"/>
</dbReference>
<dbReference type="PROSITE" id="PS00041">
    <property type="entry name" value="HTH_ARAC_FAMILY_1"/>
    <property type="match status" value="1"/>
</dbReference>
<evidence type="ECO:0000256" key="2">
    <source>
        <dbReference type="ARBA" id="ARBA00023125"/>
    </source>
</evidence>
<evidence type="ECO:0000256" key="3">
    <source>
        <dbReference type="ARBA" id="ARBA00023163"/>
    </source>
</evidence>
<dbReference type="Proteomes" id="UP000636960">
    <property type="component" value="Unassembled WGS sequence"/>
</dbReference>
<keyword evidence="3" id="KW-0804">Transcription</keyword>
<name>A0A919K604_9ACTN</name>
<dbReference type="EMBL" id="BOMV01000055">
    <property type="protein sequence ID" value="GIE97256.1"/>
    <property type="molecule type" value="Genomic_DNA"/>
</dbReference>
<dbReference type="Pfam" id="PF12833">
    <property type="entry name" value="HTH_18"/>
    <property type="match status" value="1"/>
</dbReference>
<keyword evidence="1" id="KW-0805">Transcription regulation</keyword>
<evidence type="ECO:0000313" key="6">
    <source>
        <dbReference type="Proteomes" id="UP000636960"/>
    </source>
</evidence>
<dbReference type="GO" id="GO:0003700">
    <property type="term" value="F:DNA-binding transcription factor activity"/>
    <property type="evidence" value="ECO:0007669"/>
    <property type="project" value="InterPro"/>
</dbReference>
<sequence>MLSRLYGRTRLTVTGTGHYARIDRHLLGRTELHRVRFSMRFEADGAPLGTLGIGRVLSGATTCRTVRRVDDYVPGDLYLVAQPDEGYESVVDAADLVAAVIDPALVTAAAGEPVRFTAYRPVSQRAARFWNSIYDYARESAAAAAEHPVLAATVDRLLAATALATFPNTAVPEPTFEDRRDAHPAALRRAISFIDENAHRDIGPDDIAAAARISVRAVRMAFRRYLDITPTAYLRRVRLDHAHHDLLTASPATATVAAIAARWGFADESRFAARYRLAYGRTPADTLRA</sequence>
<feature type="domain" description="HTH araC/xylS-type" evidence="4">
    <location>
        <begin position="188"/>
        <end position="289"/>
    </location>
</feature>
<keyword evidence="2" id="KW-0238">DNA-binding</keyword>
<dbReference type="InterPro" id="IPR018062">
    <property type="entry name" value="HTH_AraC-typ_CS"/>
</dbReference>
<evidence type="ECO:0000313" key="5">
    <source>
        <dbReference type="EMBL" id="GIE97256.1"/>
    </source>
</evidence>
<reference evidence="5" key="1">
    <citation type="submission" date="2021-01" db="EMBL/GenBank/DDBJ databases">
        <title>Whole genome shotgun sequence of Actinoplanes rishiriensis NBRC 108556.</title>
        <authorList>
            <person name="Komaki H."/>
            <person name="Tamura T."/>
        </authorList>
    </citation>
    <scope>NUCLEOTIDE SEQUENCE</scope>
    <source>
        <strain evidence="5">NBRC 108556</strain>
    </source>
</reference>
<dbReference type="GO" id="GO:0043565">
    <property type="term" value="F:sequence-specific DNA binding"/>
    <property type="evidence" value="ECO:0007669"/>
    <property type="project" value="InterPro"/>
</dbReference>
<dbReference type="PROSITE" id="PS01124">
    <property type="entry name" value="HTH_ARAC_FAMILY_2"/>
    <property type="match status" value="1"/>
</dbReference>
<dbReference type="PANTHER" id="PTHR46796:SF12">
    <property type="entry name" value="HTH-TYPE DNA-BINDING TRANSCRIPTIONAL ACTIVATOR EUTR"/>
    <property type="match status" value="1"/>
</dbReference>
<protein>
    <recommendedName>
        <fullName evidence="4">HTH araC/xylS-type domain-containing protein</fullName>
    </recommendedName>
</protein>
<dbReference type="InterPro" id="IPR050204">
    <property type="entry name" value="AraC_XylS_family_regulators"/>
</dbReference>
<comment type="caution">
    <text evidence="5">The sequence shown here is derived from an EMBL/GenBank/DDBJ whole genome shotgun (WGS) entry which is preliminary data.</text>
</comment>
<dbReference type="PANTHER" id="PTHR46796">
    <property type="entry name" value="HTH-TYPE TRANSCRIPTIONAL ACTIVATOR RHAS-RELATED"/>
    <property type="match status" value="1"/>
</dbReference>
<dbReference type="SMART" id="SM00342">
    <property type="entry name" value="HTH_ARAC"/>
    <property type="match status" value="1"/>
</dbReference>
<gene>
    <name evidence="5" type="ORF">Ari01nite_47210</name>
</gene>
<dbReference type="RefSeq" id="WP_203784022.1">
    <property type="nucleotide sequence ID" value="NZ_BOMV01000055.1"/>
</dbReference>
<dbReference type="InterPro" id="IPR009057">
    <property type="entry name" value="Homeodomain-like_sf"/>
</dbReference>